<gene>
    <name evidence="5" type="ORF">GV789_29080</name>
</gene>
<name>A0A6P1DD49_9NOCA</name>
<accession>A0A6P1DD49</accession>
<dbReference type="InterPro" id="IPR036388">
    <property type="entry name" value="WH-like_DNA-bd_sf"/>
</dbReference>
<dbReference type="SUPFAM" id="SSF46785">
    <property type="entry name" value="Winged helix' DNA-binding domain"/>
    <property type="match status" value="1"/>
</dbReference>
<feature type="domain" description="HTH gntR-type" evidence="4">
    <location>
        <begin position="1"/>
        <end position="44"/>
    </location>
</feature>
<dbReference type="GO" id="GO:0003700">
    <property type="term" value="F:DNA-binding transcription factor activity"/>
    <property type="evidence" value="ECO:0007669"/>
    <property type="project" value="InterPro"/>
</dbReference>
<dbReference type="AlphaFoldDB" id="A0A6P1DD49"/>
<sequence>RLADSYGVSRTPVREALARLLADGLVERRTDGLYPFRPRLVRSMMVRSISATTDGWMPSVGSSRMSSFGSVISALAM</sequence>
<dbReference type="PROSITE" id="PS50949">
    <property type="entry name" value="HTH_GNTR"/>
    <property type="match status" value="1"/>
</dbReference>
<evidence type="ECO:0000256" key="1">
    <source>
        <dbReference type="ARBA" id="ARBA00023015"/>
    </source>
</evidence>
<dbReference type="Pfam" id="PF00392">
    <property type="entry name" value="GntR"/>
    <property type="match status" value="1"/>
</dbReference>
<dbReference type="Gene3D" id="1.10.10.10">
    <property type="entry name" value="Winged helix-like DNA-binding domain superfamily/Winged helix DNA-binding domain"/>
    <property type="match status" value="1"/>
</dbReference>
<feature type="non-terminal residue" evidence="5">
    <location>
        <position position="77"/>
    </location>
</feature>
<reference evidence="5 6" key="1">
    <citation type="submission" date="2020-01" db="EMBL/GenBank/DDBJ databases">
        <title>Genetics and antimicrobial susceptibilities of Nocardia species isolated from the soil; a comparison with species isolated from humans.</title>
        <authorList>
            <person name="Carrasco G."/>
            <person name="Monzon S."/>
            <person name="Sansegundo M."/>
            <person name="Garcia E."/>
            <person name="Garrido N."/>
            <person name="Medina M.J."/>
            <person name="Villalon P."/>
            <person name="Ramirez-Arocha A.C."/>
            <person name="Jimenez P."/>
            <person name="Cuesta I."/>
            <person name="Valdezate S."/>
        </authorList>
    </citation>
    <scope>NUCLEOTIDE SEQUENCE [LARGE SCALE GENOMIC DNA]</scope>
    <source>
        <strain evidence="5 6">CNM20110639</strain>
    </source>
</reference>
<evidence type="ECO:0000256" key="3">
    <source>
        <dbReference type="ARBA" id="ARBA00023163"/>
    </source>
</evidence>
<dbReference type="InterPro" id="IPR000524">
    <property type="entry name" value="Tscrpt_reg_HTH_GntR"/>
</dbReference>
<feature type="non-terminal residue" evidence="5">
    <location>
        <position position="1"/>
    </location>
</feature>
<keyword evidence="1" id="KW-0805">Transcription regulation</keyword>
<proteinExistence type="predicted"/>
<keyword evidence="2" id="KW-0238">DNA-binding</keyword>
<dbReference type="EMBL" id="JAAGUZ010000292">
    <property type="protein sequence ID" value="NEW48407.1"/>
    <property type="molecule type" value="Genomic_DNA"/>
</dbReference>
<dbReference type="InterPro" id="IPR036390">
    <property type="entry name" value="WH_DNA-bd_sf"/>
</dbReference>
<protein>
    <submittedName>
        <fullName evidence="5">GntR family transcriptional regulator</fullName>
    </submittedName>
</protein>
<evidence type="ECO:0000313" key="6">
    <source>
        <dbReference type="Proteomes" id="UP000468928"/>
    </source>
</evidence>
<evidence type="ECO:0000313" key="5">
    <source>
        <dbReference type="EMBL" id="NEW48407.1"/>
    </source>
</evidence>
<dbReference type="GO" id="GO:0003677">
    <property type="term" value="F:DNA binding"/>
    <property type="evidence" value="ECO:0007669"/>
    <property type="project" value="UniProtKB-KW"/>
</dbReference>
<evidence type="ECO:0000256" key="2">
    <source>
        <dbReference type="ARBA" id="ARBA00023125"/>
    </source>
</evidence>
<dbReference type="Proteomes" id="UP000468928">
    <property type="component" value="Unassembled WGS sequence"/>
</dbReference>
<organism evidence="5 6">
    <name type="scientific">Nocardia cyriacigeorgica</name>
    <dbReference type="NCBI Taxonomy" id="135487"/>
    <lineage>
        <taxon>Bacteria</taxon>
        <taxon>Bacillati</taxon>
        <taxon>Actinomycetota</taxon>
        <taxon>Actinomycetes</taxon>
        <taxon>Mycobacteriales</taxon>
        <taxon>Nocardiaceae</taxon>
        <taxon>Nocardia</taxon>
    </lineage>
</organism>
<keyword evidence="3" id="KW-0804">Transcription</keyword>
<comment type="caution">
    <text evidence="5">The sequence shown here is derived from an EMBL/GenBank/DDBJ whole genome shotgun (WGS) entry which is preliminary data.</text>
</comment>
<evidence type="ECO:0000259" key="4">
    <source>
        <dbReference type="PROSITE" id="PS50949"/>
    </source>
</evidence>